<sequence>MIALYTQTKWIKKGAVTSIMAALTAYSGLAWSANLIVNNGFENNPPNAMGNNIGASIAPWVIGTGGQSNVVAVNGGESYGNNGPALDAEEQPAGAVQHYLDISGGSNTISQTFTVPTCGATDLTERLVNFSGYFSVRDSQSTRGFGYIRILDNSVQDSNGNPKELVKIDTGYISPTDANGVNVPPRIQVWKPFGGSVAVMPGHQITYQAYITNNLNFDNAYMAFSDFACPSTTLAMAKQWNGAISGHVAELSATRDNETIQIDQLTATADGSTDQLIQDSTPFTVFAGDKIRISETLKNIGSTTYSQAFSCTGDTTTTEVKPGVFDVEIGSVSVNTDPIVCIMVNTNTTQSTLKLTKRWDGANEGDTATITAVPQQPAGGVPTPLVSIATSLANGATGQLQSGVATVVPQGASFNIEEDIDNSAASPAVYDTELNCTRTTQNGQTITIDPAPGTQAECTMKNTLAALTVLKQASAPSDTNSSGIVGDVGDEITYTFTVTNSGRADLNDVQIEDAMLQSAQVAISWNSQLPISLTPGQSVTATAVYTINSDDVASQSGKIINQATASAVTKVKNRRVTSLSNATETPVQAAHPKLSIVKSAHVSDTNNSSILADVGDQIVYSVTVANSGDTHLYGVTISDPLEGLSSLDIAWPNQAIPGTLPVGSQATATATYVIQQKDLAAGHVYNKATASANPIAGIPVDSVSDDTTVITQKPTVIATPVPTTNTWALLMLASALGLTASRVRRKI</sequence>
<feature type="domain" description="DUF7507" evidence="1">
    <location>
        <begin position="466"/>
        <end position="577"/>
    </location>
</feature>
<evidence type="ECO:0000313" key="3">
    <source>
        <dbReference type="Proteomes" id="UP000308917"/>
    </source>
</evidence>
<dbReference type="OrthoDB" id="9792021at2"/>
<reference evidence="2 3" key="1">
    <citation type="journal article" date="2015" name="Antonie Van Leeuwenhoek">
        <title>Lampropedia puyangensis sp. nov., isolated from symptomatic bark of Populus ? euramericana canker and emended description of Lampropedia hyalina (Ehrenberg 1832) Lee et al. 2004.</title>
        <authorList>
            <person name="Li Y."/>
            <person name="Wang T."/>
            <person name="Piao C.G."/>
            <person name="Wang L.F."/>
            <person name="Tian G.Z."/>
            <person name="Zhu T.H."/>
            <person name="Guo M.W."/>
        </authorList>
    </citation>
    <scope>NUCLEOTIDE SEQUENCE [LARGE SCALE GENOMIC DNA]</scope>
    <source>
        <strain evidence="2 3">2-bin</strain>
    </source>
</reference>
<keyword evidence="3" id="KW-1185">Reference proteome</keyword>
<dbReference type="NCBIfam" id="TIGR01451">
    <property type="entry name" value="B_ant_repeat"/>
    <property type="match status" value="2"/>
</dbReference>
<dbReference type="EMBL" id="STFG01000002">
    <property type="protein sequence ID" value="THU04515.1"/>
    <property type="molecule type" value="Genomic_DNA"/>
</dbReference>
<protein>
    <submittedName>
        <fullName evidence="2">DUF11 domain-containing protein</fullName>
    </submittedName>
</protein>
<dbReference type="Pfam" id="PF24346">
    <property type="entry name" value="DUF7507"/>
    <property type="match status" value="2"/>
</dbReference>
<evidence type="ECO:0000259" key="1">
    <source>
        <dbReference type="Pfam" id="PF24346"/>
    </source>
</evidence>
<dbReference type="InterPro" id="IPR047589">
    <property type="entry name" value="DUF11_rpt"/>
</dbReference>
<gene>
    <name evidence="2" type="ORF">E9531_03770</name>
</gene>
<feature type="domain" description="DUF7507" evidence="1">
    <location>
        <begin position="592"/>
        <end position="702"/>
    </location>
</feature>
<comment type="caution">
    <text evidence="2">The sequence shown here is derived from an EMBL/GenBank/DDBJ whole genome shotgun (WGS) entry which is preliminary data.</text>
</comment>
<accession>A0A4S8FCC8</accession>
<name>A0A4S8FCC8_9BURK</name>
<proteinExistence type="predicted"/>
<dbReference type="AlphaFoldDB" id="A0A4S8FCC8"/>
<dbReference type="Proteomes" id="UP000308917">
    <property type="component" value="Unassembled WGS sequence"/>
</dbReference>
<dbReference type="RefSeq" id="WP_136572411.1">
    <property type="nucleotide sequence ID" value="NZ_STFG01000002.1"/>
</dbReference>
<dbReference type="InterPro" id="IPR055354">
    <property type="entry name" value="DUF7507"/>
</dbReference>
<evidence type="ECO:0000313" key="2">
    <source>
        <dbReference type="EMBL" id="THU04515.1"/>
    </source>
</evidence>
<organism evidence="2 3">
    <name type="scientific">Lampropedia puyangensis</name>
    <dbReference type="NCBI Taxonomy" id="1330072"/>
    <lineage>
        <taxon>Bacteria</taxon>
        <taxon>Pseudomonadati</taxon>
        <taxon>Pseudomonadota</taxon>
        <taxon>Betaproteobacteria</taxon>
        <taxon>Burkholderiales</taxon>
        <taxon>Comamonadaceae</taxon>
        <taxon>Lampropedia</taxon>
    </lineage>
</organism>